<keyword evidence="4" id="KW-0573">Peptidoglycan synthesis</keyword>
<dbReference type="PANTHER" id="PTHR36174">
    <property type="entry name" value="LIPID II:GLYCINE GLYCYLTRANSFERASE"/>
    <property type="match status" value="1"/>
</dbReference>
<evidence type="ECO:0000256" key="4">
    <source>
        <dbReference type="ARBA" id="ARBA00022984"/>
    </source>
</evidence>
<dbReference type="GO" id="GO:0016746">
    <property type="term" value="F:acyltransferase activity"/>
    <property type="evidence" value="ECO:0007669"/>
    <property type="project" value="UniProtKB-KW"/>
</dbReference>
<dbReference type="InterPro" id="IPR016181">
    <property type="entry name" value="Acyl_CoA_acyltransferase"/>
</dbReference>
<keyword evidence="5 8" id="KW-0012">Acyltransferase</keyword>
<dbReference type="Gene3D" id="3.40.630.30">
    <property type="match status" value="2"/>
</dbReference>
<evidence type="ECO:0000313" key="8">
    <source>
        <dbReference type="EMBL" id="MEJ8278277.1"/>
    </source>
</evidence>
<dbReference type="RefSeq" id="WP_340286422.1">
    <property type="nucleotide sequence ID" value="NZ_JBBJUP010000003.1"/>
</dbReference>
<keyword evidence="9" id="KW-1185">Reference proteome</keyword>
<name>A0ABU8T2V1_9PSEU</name>
<accession>A0ABU8T2V1</accession>
<sequence>MTPAHVVARARPDGPLCPPGWDDTVRGTPDADVTQLSGWARLRALAGHRAEHLPGPAGADGPAGVMVLSRRIPLLGPAAYVSGGPVVAPAGADRAAQVAALADALAGYARRRAAMLVVQPPYGADDVSAALRERGFRPATTTVAPAASVRVDLTRDEAALRAGLSKRLRTWTNRWAERGVTVRTATGDDLAAVARLLAGTARRQGFRAVGEGYLRALCAELVAHGDAVIRIGEAGGVPAAVDVLTVCGGSATVRFVGSDLSGPAGALNVTAAVRWDSMLWARAAGLRWFDLGGVRPQTAAAIGSGPALCRDEVADVDRAKLRYGGELHRRPPAVELVPGRVVRTVYDGVRSSRRGRDALSRAAALVRAGVGGGSAGQ</sequence>
<dbReference type="PROSITE" id="PS51191">
    <property type="entry name" value="FEMABX"/>
    <property type="match status" value="1"/>
</dbReference>
<keyword evidence="3" id="KW-0133">Cell shape</keyword>
<evidence type="ECO:0000259" key="7">
    <source>
        <dbReference type="Pfam" id="PF13480"/>
    </source>
</evidence>
<organism evidence="8 9">
    <name type="scientific">Pseudonocardia spirodelae</name>
    <dbReference type="NCBI Taxonomy" id="3133431"/>
    <lineage>
        <taxon>Bacteria</taxon>
        <taxon>Bacillati</taxon>
        <taxon>Actinomycetota</taxon>
        <taxon>Actinomycetes</taxon>
        <taxon>Pseudonocardiales</taxon>
        <taxon>Pseudonocardiaceae</taxon>
        <taxon>Pseudonocardia</taxon>
    </lineage>
</organism>
<dbReference type="PANTHER" id="PTHR36174:SF1">
    <property type="entry name" value="LIPID II:GLYCINE GLYCYLTRANSFERASE"/>
    <property type="match status" value="1"/>
</dbReference>
<dbReference type="EC" id="2.3.1.-" evidence="8"/>
<evidence type="ECO:0000256" key="2">
    <source>
        <dbReference type="ARBA" id="ARBA00022679"/>
    </source>
</evidence>
<evidence type="ECO:0000256" key="6">
    <source>
        <dbReference type="ARBA" id="ARBA00023316"/>
    </source>
</evidence>
<evidence type="ECO:0000313" key="9">
    <source>
        <dbReference type="Proteomes" id="UP001364211"/>
    </source>
</evidence>
<evidence type="ECO:0000256" key="3">
    <source>
        <dbReference type="ARBA" id="ARBA00022960"/>
    </source>
</evidence>
<evidence type="ECO:0000256" key="5">
    <source>
        <dbReference type="ARBA" id="ARBA00023315"/>
    </source>
</evidence>
<evidence type="ECO:0000256" key="1">
    <source>
        <dbReference type="ARBA" id="ARBA00009943"/>
    </source>
</evidence>
<gene>
    <name evidence="8" type="ORF">WJX68_04980</name>
</gene>
<comment type="similarity">
    <text evidence="1">Belongs to the FemABX family.</text>
</comment>
<dbReference type="Pfam" id="PF13480">
    <property type="entry name" value="Acetyltransf_6"/>
    <property type="match status" value="1"/>
</dbReference>
<keyword evidence="2 8" id="KW-0808">Transferase</keyword>
<dbReference type="EMBL" id="JBBJUP010000003">
    <property type="protein sequence ID" value="MEJ8278277.1"/>
    <property type="molecule type" value="Genomic_DNA"/>
</dbReference>
<feature type="domain" description="BioF2-like acetyltransferase" evidence="7">
    <location>
        <begin position="167"/>
        <end position="293"/>
    </location>
</feature>
<dbReference type="Proteomes" id="UP001364211">
    <property type="component" value="Unassembled WGS sequence"/>
</dbReference>
<reference evidence="8 9" key="1">
    <citation type="submission" date="2024-03" db="EMBL/GenBank/DDBJ databases">
        <title>Draft genome sequence of Pseudonocardia sp. DW16-2.</title>
        <authorList>
            <person name="Duangmal K."/>
        </authorList>
    </citation>
    <scope>NUCLEOTIDE SEQUENCE [LARGE SCALE GENOMIC DNA]</scope>
    <source>
        <strain evidence="8 9">DW16-2</strain>
    </source>
</reference>
<dbReference type="SUPFAM" id="SSF55729">
    <property type="entry name" value="Acyl-CoA N-acyltransferases (Nat)"/>
    <property type="match status" value="2"/>
</dbReference>
<dbReference type="InterPro" id="IPR003447">
    <property type="entry name" value="FEMABX"/>
</dbReference>
<keyword evidence="6" id="KW-0961">Cell wall biogenesis/degradation</keyword>
<protein>
    <submittedName>
        <fullName evidence="8">GNAT family N-acetyltransferase</fullName>
        <ecNumber evidence="8">2.3.1.-</ecNumber>
    </submittedName>
</protein>
<comment type="caution">
    <text evidence="8">The sequence shown here is derived from an EMBL/GenBank/DDBJ whole genome shotgun (WGS) entry which is preliminary data.</text>
</comment>
<dbReference type="InterPro" id="IPR050644">
    <property type="entry name" value="PG_Glycine_Bridge_Synth"/>
</dbReference>
<dbReference type="InterPro" id="IPR038740">
    <property type="entry name" value="BioF2-like_GNAT_dom"/>
</dbReference>
<proteinExistence type="inferred from homology"/>